<dbReference type="SUPFAM" id="SSF52317">
    <property type="entry name" value="Class I glutamine amidotransferase-like"/>
    <property type="match status" value="1"/>
</dbReference>
<dbReference type="PANTHER" id="PTHR42733:SF12">
    <property type="entry name" value="PROTEINASE"/>
    <property type="match status" value="1"/>
</dbReference>
<dbReference type="GO" id="GO:0008233">
    <property type="term" value="F:peptidase activity"/>
    <property type="evidence" value="ECO:0007669"/>
    <property type="project" value="UniProtKB-KW"/>
</dbReference>
<dbReference type="EMBL" id="AP013058">
    <property type="protein sequence ID" value="BAN22607.1"/>
    <property type="molecule type" value="Genomic_DNA"/>
</dbReference>
<reference evidence="3 4" key="2">
    <citation type="journal article" date="2018" name="Int. J. Syst. Evol. Microbiol.">
        <title>Burkholderia insecticola sp. nov., a gut symbiotic bacterium of the bean bug Riptortus pedestris.</title>
        <authorList>
            <person name="Takeshita K."/>
            <person name="Tamaki H."/>
            <person name="Ohbayashi T."/>
            <person name="Meng X.-Y."/>
            <person name="Sone T."/>
            <person name="Mitani Y."/>
            <person name="Peeters C."/>
            <person name="Kikuchi Y."/>
            <person name="Vandamme P."/>
        </authorList>
    </citation>
    <scope>NUCLEOTIDE SEQUENCE [LARGE SCALE GENOMIC DNA]</scope>
    <source>
        <strain evidence="3">RPE64</strain>
    </source>
</reference>
<evidence type="ECO:0000313" key="4">
    <source>
        <dbReference type="Proteomes" id="UP000013966"/>
    </source>
</evidence>
<dbReference type="NCBIfam" id="TIGR01382">
    <property type="entry name" value="PfpI"/>
    <property type="match status" value="1"/>
</dbReference>
<keyword evidence="3" id="KW-0378">Hydrolase</keyword>
<evidence type="ECO:0000259" key="2">
    <source>
        <dbReference type="Pfam" id="PF01965"/>
    </source>
</evidence>
<gene>
    <name evidence="3" type="ORF">BRPE64_ACDS08530</name>
</gene>
<reference evidence="3 4" key="1">
    <citation type="journal article" date="2013" name="Genome Announc.">
        <title>Complete Genome Sequence of Burkholderia sp. Strain RPE64, Bacterial Symbiont of the Bean Bug Riptortus pedestris.</title>
        <authorList>
            <person name="Shibata T.F."/>
            <person name="Maeda T."/>
            <person name="Nikoh N."/>
            <person name="Yamaguchi K."/>
            <person name="Oshima K."/>
            <person name="Hattori M."/>
            <person name="Nishiyama T."/>
            <person name="Hasebe M."/>
            <person name="Fukatsu T."/>
            <person name="Kikuchi Y."/>
            <person name="Shigenobu S."/>
        </authorList>
    </citation>
    <scope>NUCLEOTIDE SEQUENCE [LARGE SCALE GENOMIC DNA]</scope>
</reference>
<dbReference type="MEROPS" id="C56.001"/>
<dbReference type="AlphaFoldDB" id="R4WXA0"/>
<dbReference type="CDD" id="cd03134">
    <property type="entry name" value="GATase1_PfpI_like"/>
    <property type="match status" value="1"/>
</dbReference>
<name>R4WXA0_9BURK</name>
<dbReference type="GO" id="GO:0006508">
    <property type="term" value="P:proteolysis"/>
    <property type="evidence" value="ECO:0007669"/>
    <property type="project" value="UniProtKB-KW"/>
</dbReference>
<dbReference type="STRING" id="758793.BRPE64_ACDS08530"/>
<accession>R4WXA0</accession>
<sequence>MFMAVSLSGCKVAILALDGFEQAELVEPQRALKEAGAQVDVVSQQAGQIQGFKHVDKGDKVDVDVTFDAASAADYDALVLPGGVVNGDAIRLDAKAQRFVKEADKAQKPIAVICHGGWLPISAGIVAGRTMTSWPSLQDDVRNAGGTWVDQEVQIDGNLITSRKPDDLPAFNRALIEALSKTRAA</sequence>
<dbReference type="PROSITE" id="PS51276">
    <property type="entry name" value="PEPTIDASE_C56_PFPI"/>
    <property type="match status" value="1"/>
</dbReference>
<dbReference type="InterPro" id="IPR006286">
    <property type="entry name" value="C56_PfpI-like"/>
</dbReference>
<organism evidence="3 4">
    <name type="scientific">Caballeronia insecticola</name>
    <dbReference type="NCBI Taxonomy" id="758793"/>
    <lineage>
        <taxon>Bacteria</taxon>
        <taxon>Pseudomonadati</taxon>
        <taxon>Pseudomonadota</taxon>
        <taxon>Betaproteobacteria</taxon>
        <taxon>Burkholderiales</taxon>
        <taxon>Burkholderiaceae</taxon>
        <taxon>Caballeronia</taxon>
    </lineage>
</organism>
<evidence type="ECO:0000313" key="3">
    <source>
        <dbReference type="EMBL" id="BAN22607.1"/>
    </source>
</evidence>
<feature type="domain" description="DJ-1/PfpI" evidence="2">
    <location>
        <begin position="11"/>
        <end position="177"/>
    </location>
</feature>
<keyword evidence="4" id="KW-1185">Reference proteome</keyword>
<evidence type="ECO:0000256" key="1">
    <source>
        <dbReference type="ARBA" id="ARBA00008542"/>
    </source>
</evidence>
<comment type="similarity">
    <text evidence="1">Belongs to the peptidase C56 family.</text>
</comment>
<dbReference type="PATRIC" id="fig|758793.3.peg.854"/>
<dbReference type="Pfam" id="PF01965">
    <property type="entry name" value="DJ-1_PfpI"/>
    <property type="match status" value="1"/>
</dbReference>
<dbReference type="InterPro" id="IPR029062">
    <property type="entry name" value="Class_I_gatase-like"/>
</dbReference>
<keyword evidence="3" id="KW-0645">Protease</keyword>
<dbReference type="KEGG" id="buo:BRPE64_ACDS08530"/>
<dbReference type="Proteomes" id="UP000013966">
    <property type="component" value="Chromosome 1"/>
</dbReference>
<dbReference type="HOGENOM" id="CLU_000445_44_4_4"/>
<proteinExistence type="inferred from homology"/>
<protein>
    <submittedName>
        <fullName evidence="3">Intracellular protease PfpI family</fullName>
    </submittedName>
</protein>
<dbReference type="InterPro" id="IPR002818">
    <property type="entry name" value="DJ-1/PfpI"/>
</dbReference>
<dbReference type="Gene3D" id="3.40.50.880">
    <property type="match status" value="1"/>
</dbReference>
<dbReference type="PANTHER" id="PTHR42733">
    <property type="entry name" value="DJ-1 PROTEIN"/>
    <property type="match status" value="1"/>
</dbReference>